<sequence length="261" mass="27866">MLVAGVLISSYNKRRCEEIGRLGVPLPAVSSAAVPCELSGLRRLRWATASEEIRAECISDRSGELRGDGAVGAGLCPKQSRGALKYLALRAAPAFAARAGTDIVPFPARNRLGVRMRPAWRHIWTIMDISEEPASHRPAARRSEPAPITDRLPRPAGLGPGRTCRGEEGDISSQRPWAFALEASGCDTHQIATGGSGTTDPARDLEPPRASGPGTGRPWSRGSGPSLSSVQLLERNLFITAGRAGRRVSPFRPRAKCCCCP</sequence>
<feature type="region of interest" description="Disordered" evidence="1">
    <location>
        <begin position="188"/>
        <end position="227"/>
    </location>
</feature>
<keyword evidence="3" id="KW-1185">Reference proteome</keyword>
<comment type="caution">
    <text evidence="2">The sequence shown here is derived from an EMBL/GenBank/DDBJ whole genome shotgun (WGS) entry which is preliminary data.</text>
</comment>
<dbReference type="AlphaFoldDB" id="A0AA88II50"/>
<organism evidence="2 3">
    <name type="scientific">Channa striata</name>
    <name type="common">Snakehead murrel</name>
    <name type="synonym">Ophicephalus striatus</name>
    <dbReference type="NCBI Taxonomy" id="64152"/>
    <lineage>
        <taxon>Eukaryota</taxon>
        <taxon>Metazoa</taxon>
        <taxon>Chordata</taxon>
        <taxon>Craniata</taxon>
        <taxon>Vertebrata</taxon>
        <taxon>Euteleostomi</taxon>
        <taxon>Actinopterygii</taxon>
        <taxon>Neopterygii</taxon>
        <taxon>Teleostei</taxon>
        <taxon>Neoteleostei</taxon>
        <taxon>Acanthomorphata</taxon>
        <taxon>Anabantaria</taxon>
        <taxon>Anabantiformes</taxon>
        <taxon>Channoidei</taxon>
        <taxon>Channidae</taxon>
        <taxon>Channa</taxon>
    </lineage>
</organism>
<dbReference type="Proteomes" id="UP001187415">
    <property type="component" value="Unassembled WGS sequence"/>
</dbReference>
<evidence type="ECO:0000313" key="2">
    <source>
        <dbReference type="EMBL" id="KAK2814231.1"/>
    </source>
</evidence>
<evidence type="ECO:0000313" key="3">
    <source>
        <dbReference type="Proteomes" id="UP001187415"/>
    </source>
</evidence>
<feature type="region of interest" description="Disordered" evidence="1">
    <location>
        <begin position="133"/>
        <end position="170"/>
    </location>
</feature>
<name>A0AA88II50_CHASR</name>
<gene>
    <name evidence="2" type="ORF">Q5P01_000678</name>
</gene>
<dbReference type="EMBL" id="JAUPFM010000074">
    <property type="protein sequence ID" value="KAK2814231.1"/>
    <property type="molecule type" value="Genomic_DNA"/>
</dbReference>
<accession>A0AA88II50</accession>
<proteinExistence type="predicted"/>
<evidence type="ECO:0000256" key="1">
    <source>
        <dbReference type="SAM" id="MobiDB-lite"/>
    </source>
</evidence>
<protein>
    <submittedName>
        <fullName evidence="2">Uncharacterized protein</fullName>
    </submittedName>
</protein>
<reference evidence="2" key="1">
    <citation type="submission" date="2023-07" db="EMBL/GenBank/DDBJ databases">
        <title>Chromosome-level Genome Assembly of Striped Snakehead (Channa striata).</title>
        <authorList>
            <person name="Liu H."/>
        </authorList>
    </citation>
    <scope>NUCLEOTIDE SEQUENCE</scope>
    <source>
        <strain evidence="2">Gz</strain>
        <tissue evidence="2">Muscle</tissue>
    </source>
</reference>